<comment type="similarity">
    <text evidence="2">Belongs to the glycosyl hydrolase 45 (cellulase K) family.</text>
</comment>
<keyword evidence="7" id="KW-0119">Carbohydrate metabolism</keyword>
<dbReference type="AlphaFoldDB" id="A0A2D3V3B1"/>
<evidence type="ECO:0000259" key="12">
    <source>
        <dbReference type="PROSITE" id="PS51164"/>
    </source>
</evidence>
<protein>
    <recommendedName>
        <fullName evidence="3 10">Cellulase</fullName>
        <ecNumber evidence="3 10">3.2.1.4</ecNumber>
    </recommendedName>
</protein>
<evidence type="ECO:0000256" key="1">
    <source>
        <dbReference type="ARBA" id="ARBA00000966"/>
    </source>
</evidence>
<accession>A0A2D3V3B1</accession>
<feature type="active site" description="Nucleophile" evidence="10">
    <location>
        <position position="40"/>
    </location>
</feature>
<dbReference type="OrthoDB" id="10035502at2759"/>
<keyword evidence="4 11" id="KW-0732">Signal</keyword>
<dbReference type="Pfam" id="PF02015">
    <property type="entry name" value="Glyco_hydro_45"/>
    <property type="match status" value="1"/>
</dbReference>
<evidence type="ECO:0000256" key="7">
    <source>
        <dbReference type="ARBA" id="ARBA00023277"/>
    </source>
</evidence>
<dbReference type="Gene3D" id="2.40.40.10">
    <property type="entry name" value="RlpA-like domain"/>
    <property type="match status" value="1"/>
</dbReference>
<gene>
    <name evidence="13" type="ORF">RCC_05807</name>
</gene>
<dbReference type="GeneID" id="35600957"/>
<dbReference type="PROSITE" id="PS51164">
    <property type="entry name" value="CBM1_2"/>
    <property type="match status" value="1"/>
</dbReference>
<evidence type="ECO:0000313" key="14">
    <source>
        <dbReference type="Proteomes" id="UP000225277"/>
    </source>
</evidence>
<evidence type="ECO:0000256" key="11">
    <source>
        <dbReference type="SAM" id="SignalP"/>
    </source>
</evidence>
<evidence type="ECO:0000256" key="3">
    <source>
        <dbReference type="ARBA" id="ARBA00012601"/>
    </source>
</evidence>
<dbReference type="EC" id="3.2.1.4" evidence="3 10"/>
<dbReference type="GO" id="GO:0030248">
    <property type="term" value="F:cellulose binding"/>
    <property type="evidence" value="ECO:0007669"/>
    <property type="project" value="InterPro"/>
</dbReference>
<dbReference type="GO" id="GO:0008810">
    <property type="term" value="F:cellulase activity"/>
    <property type="evidence" value="ECO:0007669"/>
    <property type="project" value="UniProtKB-EC"/>
</dbReference>
<evidence type="ECO:0000256" key="6">
    <source>
        <dbReference type="ARBA" id="ARBA00023001"/>
    </source>
</evidence>
<keyword evidence="8" id="KW-0326">Glycosidase</keyword>
<keyword evidence="6" id="KW-0136">Cellulose degradation</keyword>
<dbReference type="RefSeq" id="XP_023626840.1">
    <property type="nucleotide sequence ID" value="XM_023771072.1"/>
</dbReference>
<keyword evidence="9" id="KW-0624">Polysaccharide degradation</keyword>
<dbReference type="InterPro" id="IPR000254">
    <property type="entry name" value="CBD"/>
</dbReference>
<feature type="domain" description="CBM1" evidence="12">
    <location>
        <begin position="270"/>
        <end position="306"/>
    </location>
</feature>
<keyword evidence="14" id="KW-1185">Reference proteome</keyword>
<dbReference type="InterPro" id="IPR052288">
    <property type="entry name" value="GH45_Enzymes"/>
</dbReference>
<dbReference type="SUPFAM" id="SSF50685">
    <property type="entry name" value="Barwin-like endoglucanases"/>
    <property type="match status" value="1"/>
</dbReference>
<dbReference type="EMBL" id="FJUY01000008">
    <property type="protein sequence ID" value="CZT19950.1"/>
    <property type="molecule type" value="Genomic_DNA"/>
</dbReference>
<dbReference type="GO" id="GO:0030245">
    <property type="term" value="P:cellulose catabolic process"/>
    <property type="evidence" value="ECO:0007669"/>
    <property type="project" value="UniProtKB-KW"/>
</dbReference>
<dbReference type="InterPro" id="IPR036908">
    <property type="entry name" value="RlpA-like_sf"/>
</dbReference>
<evidence type="ECO:0000256" key="10">
    <source>
        <dbReference type="PROSITE-ProRule" id="PRU10069"/>
    </source>
</evidence>
<organism evidence="13 14">
    <name type="scientific">Ramularia collo-cygni</name>
    <dbReference type="NCBI Taxonomy" id="112498"/>
    <lineage>
        <taxon>Eukaryota</taxon>
        <taxon>Fungi</taxon>
        <taxon>Dikarya</taxon>
        <taxon>Ascomycota</taxon>
        <taxon>Pezizomycotina</taxon>
        <taxon>Dothideomycetes</taxon>
        <taxon>Dothideomycetidae</taxon>
        <taxon>Mycosphaerellales</taxon>
        <taxon>Mycosphaerellaceae</taxon>
        <taxon>Ramularia</taxon>
    </lineage>
</organism>
<feature type="chain" id="PRO_5013898105" description="Cellulase" evidence="11">
    <location>
        <begin position="24"/>
        <end position="309"/>
    </location>
</feature>
<dbReference type="InterPro" id="IPR000334">
    <property type="entry name" value="Glyco_hydro_45"/>
</dbReference>
<comment type="catalytic activity">
    <reaction evidence="1 10">
        <text>Endohydrolysis of (1-&gt;4)-beta-D-glucosidic linkages in cellulose, lichenin and cereal beta-D-glucans.</text>
        <dbReference type="EC" id="3.2.1.4"/>
    </reaction>
</comment>
<proteinExistence type="inferred from homology"/>
<evidence type="ECO:0000256" key="2">
    <source>
        <dbReference type="ARBA" id="ARBA00007793"/>
    </source>
</evidence>
<evidence type="ECO:0000256" key="5">
    <source>
        <dbReference type="ARBA" id="ARBA00022801"/>
    </source>
</evidence>
<dbReference type="STRING" id="112498.A0A2D3V3B1"/>
<dbReference type="SUPFAM" id="SSF57180">
    <property type="entry name" value="Cellulose-binding domain"/>
    <property type="match status" value="1"/>
</dbReference>
<reference evidence="13 14" key="1">
    <citation type="submission" date="2016-03" db="EMBL/GenBank/DDBJ databases">
        <authorList>
            <person name="Ploux O."/>
        </authorList>
    </citation>
    <scope>NUCLEOTIDE SEQUENCE [LARGE SCALE GENOMIC DNA]</scope>
    <source>
        <strain evidence="13 14">URUG2</strain>
    </source>
</reference>
<dbReference type="GO" id="GO:0005576">
    <property type="term" value="C:extracellular region"/>
    <property type="evidence" value="ECO:0007669"/>
    <property type="project" value="InterPro"/>
</dbReference>
<dbReference type="InterPro" id="IPR035971">
    <property type="entry name" value="CBD_sf"/>
</dbReference>
<dbReference type="SMART" id="SM00236">
    <property type="entry name" value="fCBD"/>
    <property type="match status" value="1"/>
</dbReference>
<evidence type="ECO:0000256" key="8">
    <source>
        <dbReference type="ARBA" id="ARBA00023295"/>
    </source>
</evidence>
<dbReference type="PANTHER" id="PTHR39730">
    <property type="entry name" value="ENDOGLUCANASE 1"/>
    <property type="match status" value="1"/>
</dbReference>
<dbReference type="Proteomes" id="UP000225277">
    <property type="component" value="Unassembled WGS sequence"/>
</dbReference>
<sequence>MSYYSKTLSLLAAAALSATQIQAIVLPRQGSAGVTTRYYDCCKQSCSWPGKAAFSSPVTTCDINDNPLADANTVNGCPELGDGNAYTCSNQVAYAVNDDLAYGFAAVSGGDEAATCCACYKLTFTSEAIAGKSMIVQATNIGYDVNNVQFDLSIPGGGVGAFPKGCTKQYNAPANGWGSSGAYGGTASRSECDALPAKLRDGCYFRFDWFKGSDNPTVEYERVSCPAELVAKTTCRRDDDDNYPSAFKGEETSTTQVKVVAKSNPSPEEPTQEVYGQCAGQDYAGITECGSEAKCVFQDEWYSQCRPSF</sequence>
<dbReference type="PANTHER" id="PTHR39730:SF1">
    <property type="entry name" value="ENDOGLUCANASE 1"/>
    <property type="match status" value="1"/>
</dbReference>
<evidence type="ECO:0000256" key="9">
    <source>
        <dbReference type="ARBA" id="ARBA00023326"/>
    </source>
</evidence>
<evidence type="ECO:0000313" key="13">
    <source>
        <dbReference type="EMBL" id="CZT19950.1"/>
    </source>
</evidence>
<dbReference type="Pfam" id="PF00734">
    <property type="entry name" value="CBM_1"/>
    <property type="match status" value="1"/>
</dbReference>
<keyword evidence="5" id="KW-0378">Hydrolase</keyword>
<name>A0A2D3V3B1_9PEZI</name>
<feature type="signal peptide" evidence="11">
    <location>
        <begin position="1"/>
        <end position="23"/>
    </location>
</feature>
<dbReference type="PROSITE" id="PS01140">
    <property type="entry name" value="GLYCOSYL_HYDROL_F45"/>
    <property type="match status" value="1"/>
</dbReference>
<evidence type="ECO:0000256" key="4">
    <source>
        <dbReference type="ARBA" id="ARBA00022729"/>
    </source>
</evidence>